<proteinExistence type="predicted"/>
<gene>
    <name evidence="1" type="ORF">D3273_25795</name>
</gene>
<keyword evidence="2" id="KW-1185">Reference proteome</keyword>
<evidence type="ECO:0000313" key="1">
    <source>
        <dbReference type="EMBL" id="RYC29092.1"/>
    </source>
</evidence>
<dbReference type="Proteomes" id="UP000290759">
    <property type="component" value="Unassembled WGS sequence"/>
</dbReference>
<accession>A0A4Q2TYA5</accession>
<comment type="caution">
    <text evidence="1">The sequence shown here is derived from an EMBL/GenBank/DDBJ whole genome shotgun (WGS) entry which is preliminary data.</text>
</comment>
<name>A0A4Q2TYA5_9HYPH</name>
<dbReference type="AlphaFoldDB" id="A0A4Q2TYA5"/>
<organism evidence="1 2">
    <name type="scientific">Lichenibacterium minor</name>
    <dbReference type="NCBI Taxonomy" id="2316528"/>
    <lineage>
        <taxon>Bacteria</taxon>
        <taxon>Pseudomonadati</taxon>
        <taxon>Pseudomonadota</taxon>
        <taxon>Alphaproteobacteria</taxon>
        <taxon>Hyphomicrobiales</taxon>
        <taxon>Lichenihabitantaceae</taxon>
        <taxon>Lichenibacterium</taxon>
    </lineage>
</organism>
<dbReference type="RefSeq" id="WP_129229829.1">
    <property type="nucleotide sequence ID" value="NZ_QYBB01000071.1"/>
</dbReference>
<reference evidence="1 2" key="2">
    <citation type="submission" date="2019-02" db="EMBL/GenBank/DDBJ databases">
        <title>'Lichenibacterium ramalinii' gen. nov. sp. nov., 'Lichenibacterium minor' gen. nov. sp. nov.</title>
        <authorList>
            <person name="Pankratov T."/>
        </authorList>
    </citation>
    <scope>NUCLEOTIDE SEQUENCE [LARGE SCALE GENOMIC DNA]</scope>
    <source>
        <strain evidence="1 2">RmlP026</strain>
    </source>
</reference>
<dbReference type="EMBL" id="QYBB01000071">
    <property type="protein sequence ID" value="RYC29092.1"/>
    <property type="molecule type" value="Genomic_DNA"/>
</dbReference>
<sequence length="92" mass="10169">MSSFAIRPAVQPLYIAFDALPADSAWGREMRLDAARFNLADARTALAAAVKAQDPDRHFRGLPECPWVIEAYDAVRAAEAEVVRLEREGKTP</sequence>
<protein>
    <submittedName>
        <fullName evidence="1">Uncharacterized protein</fullName>
    </submittedName>
</protein>
<reference evidence="1 2" key="1">
    <citation type="submission" date="2018-12" db="EMBL/GenBank/DDBJ databases">
        <authorList>
            <person name="Grouzdev D.S."/>
            <person name="Krutkina M.S."/>
        </authorList>
    </citation>
    <scope>NUCLEOTIDE SEQUENCE [LARGE SCALE GENOMIC DNA]</scope>
    <source>
        <strain evidence="1 2">RmlP026</strain>
    </source>
</reference>
<evidence type="ECO:0000313" key="2">
    <source>
        <dbReference type="Proteomes" id="UP000290759"/>
    </source>
</evidence>